<protein>
    <submittedName>
        <fullName evidence="2">Uncharacterized protein</fullName>
    </submittedName>
</protein>
<name>X6M1H5_RETFI</name>
<evidence type="ECO:0000313" key="3">
    <source>
        <dbReference type="Proteomes" id="UP000023152"/>
    </source>
</evidence>
<dbReference type="EMBL" id="ASPP01025461">
    <property type="protein sequence ID" value="ETO07998.1"/>
    <property type="molecule type" value="Genomic_DNA"/>
</dbReference>
<reference evidence="2 3" key="1">
    <citation type="journal article" date="2013" name="Curr. Biol.">
        <title>The Genome of the Foraminiferan Reticulomyxa filosa.</title>
        <authorList>
            <person name="Glockner G."/>
            <person name="Hulsmann N."/>
            <person name="Schleicher M."/>
            <person name="Noegel A.A."/>
            <person name="Eichinger L."/>
            <person name="Gallinger C."/>
            <person name="Pawlowski J."/>
            <person name="Sierra R."/>
            <person name="Euteneuer U."/>
            <person name="Pillet L."/>
            <person name="Moustafa A."/>
            <person name="Platzer M."/>
            <person name="Groth M."/>
            <person name="Szafranski K."/>
            <person name="Schliwa M."/>
        </authorList>
    </citation>
    <scope>NUCLEOTIDE SEQUENCE [LARGE SCALE GENOMIC DNA]</scope>
</reference>
<sequence length="87" mass="10044">MSKEENKFIEATEDKETKEDDFASTSAERHNDIEEEYQNTLVDKALEEAGEMEADIGKLIAKKRSIKILWKKGTDKQLKRLESLKAQ</sequence>
<dbReference type="AlphaFoldDB" id="X6M1H5"/>
<feature type="compositionally biased region" description="Basic and acidic residues" evidence="1">
    <location>
        <begin position="1"/>
        <end position="32"/>
    </location>
</feature>
<accession>X6M1H5</accession>
<feature type="region of interest" description="Disordered" evidence="1">
    <location>
        <begin position="1"/>
        <end position="33"/>
    </location>
</feature>
<gene>
    <name evidence="2" type="ORF">RFI_29392</name>
</gene>
<organism evidence="2 3">
    <name type="scientific">Reticulomyxa filosa</name>
    <dbReference type="NCBI Taxonomy" id="46433"/>
    <lineage>
        <taxon>Eukaryota</taxon>
        <taxon>Sar</taxon>
        <taxon>Rhizaria</taxon>
        <taxon>Retaria</taxon>
        <taxon>Foraminifera</taxon>
        <taxon>Monothalamids</taxon>
        <taxon>Reticulomyxidae</taxon>
        <taxon>Reticulomyxa</taxon>
    </lineage>
</organism>
<keyword evidence="3" id="KW-1185">Reference proteome</keyword>
<proteinExistence type="predicted"/>
<evidence type="ECO:0000313" key="2">
    <source>
        <dbReference type="EMBL" id="ETO07998.1"/>
    </source>
</evidence>
<evidence type="ECO:0000256" key="1">
    <source>
        <dbReference type="SAM" id="MobiDB-lite"/>
    </source>
</evidence>
<comment type="caution">
    <text evidence="2">The sequence shown here is derived from an EMBL/GenBank/DDBJ whole genome shotgun (WGS) entry which is preliminary data.</text>
</comment>
<dbReference type="Proteomes" id="UP000023152">
    <property type="component" value="Unassembled WGS sequence"/>
</dbReference>